<evidence type="ECO:0000256" key="5">
    <source>
        <dbReference type="ARBA" id="ARBA00022692"/>
    </source>
</evidence>
<dbReference type="AlphaFoldDB" id="A0A8S9JKW1"/>
<proteinExistence type="inferred from homology"/>
<evidence type="ECO:0000256" key="2">
    <source>
        <dbReference type="ARBA" id="ARBA00009592"/>
    </source>
</evidence>
<evidence type="ECO:0000256" key="6">
    <source>
        <dbReference type="ARBA" id="ARBA00022737"/>
    </source>
</evidence>
<sequence>MAEARMVTKEDLSGFYVLTTTEQIQVFFLPQGLTKFCKSFCPNKFYGSISPPYQGTLGFPKLLILEISDNEYDGSLPSTYFINWKASSLTMNDDGGIYMEAHMGLYFLRRQNKLEGQIPETIEGCSGYTQLVEQHFHRPYSSVFRQA</sequence>
<evidence type="ECO:0000313" key="11">
    <source>
        <dbReference type="EMBL" id="KAF2583190.1"/>
    </source>
</evidence>
<evidence type="ECO:0000256" key="8">
    <source>
        <dbReference type="ARBA" id="ARBA00023136"/>
    </source>
</evidence>
<dbReference type="EMBL" id="QGKW02001660">
    <property type="protein sequence ID" value="KAF2583190.1"/>
    <property type="molecule type" value="Genomic_DNA"/>
</dbReference>
<evidence type="ECO:0000256" key="7">
    <source>
        <dbReference type="ARBA" id="ARBA00022989"/>
    </source>
</evidence>
<keyword evidence="4" id="KW-0433">Leucine-rich repeat</keyword>
<reference evidence="11" key="1">
    <citation type="submission" date="2019-12" db="EMBL/GenBank/DDBJ databases">
        <title>Genome sequencing and annotation of Brassica cretica.</title>
        <authorList>
            <person name="Studholme D.J."/>
            <person name="Sarris P.F."/>
        </authorList>
    </citation>
    <scope>NUCLEOTIDE SEQUENCE</scope>
    <source>
        <strain evidence="11">PFS-001/15</strain>
        <tissue evidence="11">Leaf</tissue>
    </source>
</reference>
<evidence type="ECO:0000256" key="3">
    <source>
        <dbReference type="ARBA" id="ARBA00022475"/>
    </source>
</evidence>
<keyword evidence="5" id="KW-0812">Transmembrane</keyword>
<organism evidence="11 12">
    <name type="scientific">Brassica cretica</name>
    <name type="common">Mustard</name>
    <dbReference type="NCBI Taxonomy" id="69181"/>
    <lineage>
        <taxon>Eukaryota</taxon>
        <taxon>Viridiplantae</taxon>
        <taxon>Streptophyta</taxon>
        <taxon>Embryophyta</taxon>
        <taxon>Tracheophyta</taxon>
        <taxon>Spermatophyta</taxon>
        <taxon>Magnoliopsida</taxon>
        <taxon>eudicotyledons</taxon>
        <taxon>Gunneridae</taxon>
        <taxon>Pentapetalae</taxon>
        <taxon>rosids</taxon>
        <taxon>malvids</taxon>
        <taxon>Brassicales</taxon>
        <taxon>Brassicaceae</taxon>
        <taxon>Brassiceae</taxon>
        <taxon>Brassica</taxon>
    </lineage>
</organism>
<comment type="caution">
    <text evidence="11">The sequence shown here is derived from an EMBL/GenBank/DDBJ whole genome shotgun (WGS) entry which is preliminary data.</text>
</comment>
<comment type="similarity">
    <text evidence="2">Belongs to the RLP family.</text>
</comment>
<keyword evidence="7" id="KW-1133">Transmembrane helix</keyword>
<evidence type="ECO:0000313" key="12">
    <source>
        <dbReference type="Proteomes" id="UP000712281"/>
    </source>
</evidence>
<evidence type="ECO:0000256" key="4">
    <source>
        <dbReference type="ARBA" id="ARBA00022614"/>
    </source>
</evidence>
<dbReference type="PANTHER" id="PTHR27004:SF416">
    <property type="entry name" value="LEUCINE-RICH REPEAT-CONTAINING N-TERMINAL PLANT-TYPE DOMAIN-CONTAINING PROTEIN"/>
    <property type="match status" value="1"/>
</dbReference>
<accession>A0A8S9JKW1</accession>
<protein>
    <submittedName>
        <fullName evidence="11">Uncharacterized protein</fullName>
    </submittedName>
</protein>
<dbReference type="InterPro" id="IPR032675">
    <property type="entry name" value="LRR_dom_sf"/>
</dbReference>
<comment type="subcellular location">
    <subcellularLocation>
        <location evidence="1">Cell membrane</location>
        <topology evidence="1">Single-pass type I membrane protein</topology>
    </subcellularLocation>
</comment>
<keyword evidence="3" id="KW-1003">Cell membrane</keyword>
<dbReference type="Proteomes" id="UP000712281">
    <property type="component" value="Unassembled WGS sequence"/>
</dbReference>
<keyword evidence="9" id="KW-0675">Receptor</keyword>
<name>A0A8S9JKW1_BRACR</name>
<evidence type="ECO:0000256" key="10">
    <source>
        <dbReference type="ARBA" id="ARBA00023180"/>
    </source>
</evidence>
<evidence type="ECO:0000256" key="1">
    <source>
        <dbReference type="ARBA" id="ARBA00004251"/>
    </source>
</evidence>
<keyword evidence="8" id="KW-0472">Membrane</keyword>
<dbReference type="PANTHER" id="PTHR27004">
    <property type="entry name" value="RECEPTOR-LIKE PROTEIN 12 ISOFORM X1"/>
    <property type="match status" value="1"/>
</dbReference>
<keyword evidence="6" id="KW-0677">Repeat</keyword>
<evidence type="ECO:0000256" key="9">
    <source>
        <dbReference type="ARBA" id="ARBA00023170"/>
    </source>
</evidence>
<keyword evidence="10" id="KW-0325">Glycoprotein</keyword>
<gene>
    <name evidence="11" type="ORF">F2Q68_00006279</name>
</gene>
<dbReference type="GO" id="GO:0005886">
    <property type="term" value="C:plasma membrane"/>
    <property type="evidence" value="ECO:0007669"/>
    <property type="project" value="UniProtKB-SubCell"/>
</dbReference>
<dbReference type="Gene3D" id="3.80.10.10">
    <property type="entry name" value="Ribonuclease Inhibitor"/>
    <property type="match status" value="1"/>
</dbReference>